<evidence type="ECO:0000313" key="2">
    <source>
        <dbReference type="EMBL" id="MYL99940.1"/>
    </source>
</evidence>
<name>A0A7X4K973_9SPHN</name>
<keyword evidence="3" id="KW-1185">Reference proteome</keyword>
<gene>
    <name evidence="2" type="ORF">GR702_19460</name>
</gene>
<proteinExistence type="predicted"/>
<keyword evidence="1" id="KW-0812">Transmembrane</keyword>
<evidence type="ECO:0000313" key="3">
    <source>
        <dbReference type="Proteomes" id="UP000465810"/>
    </source>
</evidence>
<keyword evidence="1" id="KW-1133">Transmembrane helix</keyword>
<reference evidence="2 3" key="1">
    <citation type="submission" date="2019-12" db="EMBL/GenBank/DDBJ databases">
        <authorList>
            <person name="Feng G."/>
            <person name="Zhu H."/>
        </authorList>
    </citation>
    <scope>NUCLEOTIDE SEQUENCE [LARGE SCALE GENOMIC DNA]</scope>
    <source>
        <strain evidence="2 3">FGD1</strain>
    </source>
</reference>
<dbReference type="AlphaFoldDB" id="A0A7X4K973"/>
<accession>A0A7X4K973</accession>
<feature type="transmembrane region" description="Helical" evidence="1">
    <location>
        <begin position="20"/>
        <end position="40"/>
    </location>
</feature>
<sequence>MTHAFAGLSDLFGTTPPSLIELGLMVGVAAALTVLIHSIVPHWTGED</sequence>
<dbReference type="EMBL" id="WVTD01000023">
    <property type="protein sequence ID" value="MYL99940.1"/>
    <property type="molecule type" value="Genomic_DNA"/>
</dbReference>
<evidence type="ECO:0000256" key="1">
    <source>
        <dbReference type="SAM" id="Phobius"/>
    </source>
</evidence>
<organism evidence="2 3">
    <name type="scientific">Novosphingobium silvae</name>
    <dbReference type="NCBI Taxonomy" id="2692619"/>
    <lineage>
        <taxon>Bacteria</taxon>
        <taxon>Pseudomonadati</taxon>
        <taxon>Pseudomonadota</taxon>
        <taxon>Alphaproteobacteria</taxon>
        <taxon>Sphingomonadales</taxon>
        <taxon>Sphingomonadaceae</taxon>
        <taxon>Novosphingobium</taxon>
    </lineage>
</organism>
<comment type="caution">
    <text evidence="2">The sequence shown here is derived from an EMBL/GenBank/DDBJ whole genome shotgun (WGS) entry which is preliminary data.</text>
</comment>
<protein>
    <submittedName>
        <fullName evidence="2">Uncharacterized protein</fullName>
    </submittedName>
</protein>
<dbReference type="Proteomes" id="UP000465810">
    <property type="component" value="Unassembled WGS sequence"/>
</dbReference>
<dbReference type="RefSeq" id="WP_160987281.1">
    <property type="nucleotide sequence ID" value="NZ_WVTD01000023.1"/>
</dbReference>
<keyword evidence="1" id="KW-0472">Membrane</keyword>